<dbReference type="InterPro" id="IPR031472">
    <property type="entry name" value="MAT1-1-2/MatA-2/Smr1"/>
</dbReference>
<dbReference type="AlphaFoldDB" id="A0AAV9H026"/>
<organism evidence="2 3">
    <name type="scientific">Podospora aff. communis PSN243</name>
    <dbReference type="NCBI Taxonomy" id="3040156"/>
    <lineage>
        <taxon>Eukaryota</taxon>
        <taxon>Fungi</taxon>
        <taxon>Dikarya</taxon>
        <taxon>Ascomycota</taxon>
        <taxon>Pezizomycotina</taxon>
        <taxon>Sordariomycetes</taxon>
        <taxon>Sordariomycetidae</taxon>
        <taxon>Sordariales</taxon>
        <taxon>Podosporaceae</taxon>
        <taxon>Podospora</taxon>
    </lineage>
</organism>
<comment type="caution">
    <text evidence="2">The sequence shown here is derived from an EMBL/GenBank/DDBJ whole genome shotgun (WGS) entry which is preliminary data.</text>
</comment>
<accession>A0AAV9H026</accession>
<sequence length="368" mass="41949">MVKCPTTVFAVDVTQVTRTVCQLLESSNAIIGYLCQLERETGISGGGDPLLRNKVQVGRNLVRVLMHALVCHEFASQKPGMDFCLRYRRDTRVIDGCVMLRNEPAESASSPSLDMGLSDREFRNLDPTKIKEKWHFPGVLHPVVHVPGTQWHKYFGNLTVQDPNQASLFRGKRQPRQELQVTTTAATLMKAMGRKYAGYRNLFHNAGWRDPRGLTTQEEKLKLISKLLKGLSIHDSNFVFVKGTLEYVSPHEGLFQYHRPEYDPFGRVRFEYLNSQLNRRRLSGIALPGQNIPMGVPVHRKLYREIYAPSTELDLDSSDGNSENDHDLQGQTYLDWEDPNDSDEFEEDWDSDLEAPLILTAMGDVRWA</sequence>
<evidence type="ECO:0000313" key="2">
    <source>
        <dbReference type="EMBL" id="KAK4452818.1"/>
    </source>
</evidence>
<proteinExistence type="predicted"/>
<reference evidence="2" key="1">
    <citation type="journal article" date="2023" name="Mol. Phylogenet. Evol.">
        <title>Genome-scale phylogeny and comparative genomics of the fungal order Sordariales.</title>
        <authorList>
            <person name="Hensen N."/>
            <person name="Bonometti L."/>
            <person name="Westerberg I."/>
            <person name="Brannstrom I.O."/>
            <person name="Guillou S."/>
            <person name="Cros-Aarteil S."/>
            <person name="Calhoun S."/>
            <person name="Haridas S."/>
            <person name="Kuo A."/>
            <person name="Mondo S."/>
            <person name="Pangilinan J."/>
            <person name="Riley R."/>
            <person name="LaButti K."/>
            <person name="Andreopoulos B."/>
            <person name="Lipzen A."/>
            <person name="Chen C."/>
            <person name="Yan M."/>
            <person name="Daum C."/>
            <person name="Ng V."/>
            <person name="Clum A."/>
            <person name="Steindorff A."/>
            <person name="Ohm R.A."/>
            <person name="Martin F."/>
            <person name="Silar P."/>
            <person name="Natvig D.O."/>
            <person name="Lalanne C."/>
            <person name="Gautier V."/>
            <person name="Ament-Velasquez S.L."/>
            <person name="Kruys A."/>
            <person name="Hutchinson M.I."/>
            <person name="Powell A.J."/>
            <person name="Barry K."/>
            <person name="Miller A.N."/>
            <person name="Grigoriev I.V."/>
            <person name="Debuchy R."/>
            <person name="Gladieux P."/>
            <person name="Hiltunen Thoren M."/>
            <person name="Johannesson H."/>
        </authorList>
    </citation>
    <scope>NUCLEOTIDE SEQUENCE</scope>
    <source>
        <strain evidence="2">PSN243</strain>
    </source>
</reference>
<feature type="region of interest" description="Disordered" evidence="1">
    <location>
        <begin position="313"/>
        <end position="349"/>
    </location>
</feature>
<evidence type="ECO:0000256" key="1">
    <source>
        <dbReference type="SAM" id="MobiDB-lite"/>
    </source>
</evidence>
<gene>
    <name evidence="2" type="ORF">QBC34DRAFT_435175</name>
</gene>
<feature type="compositionally biased region" description="Acidic residues" evidence="1">
    <location>
        <begin position="335"/>
        <end position="349"/>
    </location>
</feature>
<evidence type="ECO:0000313" key="3">
    <source>
        <dbReference type="Proteomes" id="UP001321760"/>
    </source>
</evidence>
<protein>
    <recommendedName>
        <fullName evidence="4">HNH nuclease domain-containing protein</fullName>
    </recommendedName>
</protein>
<reference evidence="2" key="2">
    <citation type="submission" date="2023-05" db="EMBL/GenBank/DDBJ databases">
        <authorList>
            <consortium name="Lawrence Berkeley National Laboratory"/>
            <person name="Steindorff A."/>
            <person name="Hensen N."/>
            <person name="Bonometti L."/>
            <person name="Westerberg I."/>
            <person name="Brannstrom I.O."/>
            <person name="Guillou S."/>
            <person name="Cros-Aarteil S."/>
            <person name="Calhoun S."/>
            <person name="Haridas S."/>
            <person name="Kuo A."/>
            <person name="Mondo S."/>
            <person name="Pangilinan J."/>
            <person name="Riley R."/>
            <person name="Labutti K."/>
            <person name="Andreopoulos B."/>
            <person name="Lipzen A."/>
            <person name="Chen C."/>
            <person name="Yanf M."/>
            <person name="Daum C."/>
            <person name="Ng V."/>
            <person name="Clum A."/>
            <person name="Ohm R."/>
            <person name="Martin F."/>
            <person name="Silar P."/>
            <person name="Natvig D."/>
            <person name="Lalanne C."/>
            <person name="Gautier V."/>
            <person name="Ament-Velasquez S.L."/>
            <person name="Kruys A."/>
            <person name="Hutchinson M.I."/>
            <person name="Powell A.J."/>
            <person name="Barry K."/>
            <person name="Miller A.N."/>
            <person name="Grigoriev I.V."/>
            <person name="Debuchy R."/>
            <person name="Gladieux P."/>
            <person name="Thoren M.H."/>
            <person name="Johannesson H."/>
        </authorList>
    </citation>
    <scope>NUCLEOTIDE SEQUENCE</scope>
    <source>
        <strain evidence="2">PSN243</strain>
    </source>
</reference>
<dbReference type="EMBL" id="MU865922">
    <property type="protein sequence ID" value="KAK4452818.1"/>
    <property type="molecule type" value="Genomic_DNA"/>
</dbReference>
<dbReference type="Pfam" id="PF17043">
    <property type="entry name" value="MAT1-1-2"/>
    <property type="match status" value="1"/>
</dbReference>
<evidence type="ECO:0008006" key="4">
    <source>
        <dbReference type="Google" id="ProtNLM"/>
    </source>
</evidence>
<keyword evidence="3" id="KW-1185">Reference proteome</keyword>
<dbReference type="Proteomes" id="UP001321760">
    <property type="component" value="Unassembled WGS sequence"/>
</dbReference>
<name>A0AAV9H026_9PEZI</name>